<organism evidence="6 7">
    <name type="scientific">Chelatococcus composti</name>
    <dbReference type="NCBI Taxonomy" id="1743235"/>
    <lineage>
        <taxon>Bacteria</taxon>
        <taxon>Pseudomonadati</taxon>
        <taxon>Pseudomonadota</taxon>
        <taxon>Alphaproteobacteria</taxon>
        <taxon>Hyphomicrobiales</taxon>
        <taxon>Chelatococcaceae</taxon>
        <taxon>Chelatococcus</taxon>
    </lineage>
</organism>
<keyword evidence="4" id="KW-0233">DNA recombination</keyword>
<dbReference type="Gene3D" id="1.10.443.10">
    <property type="entry name" value="Intergrase catalytic core"/>
    <property type="match status" value="1"/>
</dbReference>
<keyword evidence="7" id="KW-1185">Reference proteome</keyword>
<comment type="similarity">
    <text evidence="1">Belongs to the 'phage' integrase family.</text>
</comment>
<dbReference type="RefSeq" id="WP_183332283.1">
    <property type="nucleotide sequence ID" value="NZ_BMHX01000002.1"/>
</dbReference>
<name>A0A841K3K8_9HYPH</name>
<evidence type="ECO:0000256" key="2">
    <source>
        <dbReference type="ARBA" id="ARBA00022908"/>
    </source>
</evidence>
<evidence type="ECO:0000259" key="5">
    <source>
        <dbReference type="PROSITE" id="PS51898"/>
    </source>
</evidence>
<protein>
    <submittedName>
        <fullName evidence="6">Integrase</fullName>
    </submittedName>
</protein>
<dbReference type="PROSITE" id="PS51898">
    <property type="entry name" value="TYR_RECOMBINASE"/>
    <property type="match status" value="1"/>
</dbReference>
<evidence type="ECO:0000256" key="4">
    <source>
        <dbReference type="ARBA" id="ARBA00023172"/>
    </source>
</evidence>
<dbReference type="InterPro" id="IPR013762">
    <property type="entry name" value="Integrase-like_cat_sf"/>
</dbReference>
<dbReference type="PANTHER" id="PTHR30349">
    <property type="entry name" value="PHAGE INTEGRASE-RELATED"/>
    <property type="match status" value="1"/>
</dbReference>
<gene>
    <name evidence="6" type="ORF">HNQ73_000679</name>
</gene>
<dbReference type="GO" id="GO:0006310">
    <property type="term" value="P:DNA recombination"/>
    <property type="evidence" value="ECO:0007669"/>
    <property type="project" value="UniProtKB-KW"/>
</dbReference>
<dbReference type="GO" id="GO:0015074">
    <property type="term" value="P:DNA integration"/>
    <property type="evidence" value="ECO:0007669"/>
    <property type="project" value="UniProtKB-KW"/>
</dbReference>
<dbReference type="EMBL" id="JACHEH010000002">
    <property type="protein sequence ID" value="MBB6167061.1"/>
    <property type="molecule type" value="Genomic_DNA"/>
</dbReference>
<reference evidence="6 7" key="1">
    <citation type="submission" date="2020-08" db="EMBL/GenBank/DDBJ databases">
        <title>Genomic Encyclopedia of Type Strains, Phase IV (KMG-IV): sequencing the most valuable type-strain genomes for metagenomic binning, comparative biology and taxonomic classification.</title>
        <authorList>
            <person name="Goeker M."/>
        </authorList>
    </citation>
    <scope>NUCLEOTIDE SEQUENCE [LARGE SCALE GENOMIC DNA]</scope>
    <source>
        <strain evidence="6 7">DSM 101465</strain>
    </source>
</reference>
<evidence type="ECO:0000313" key="7">
    <source>
        <dbReference type="Proteomes" id="UP000588017"/>
    </source>
</evidence>
<accession>A0A841K3K8</accession>
<evidence type="ECO:0000256" key="1">
    <source>
        <dbReference type="ARBA" id="ARBA00008857"/>
    </source>
</evidence>
<dbReference type="PANTHER" id="PTHR30349:SF41">
    <property type="entry name" value="INTEGRASE_RECOMBINASE PROTEIN MJ0367-RELATED"/>
    <property type="match status" value="1"/>
</dbReference>
<dbReference type="Proteomes" id="UP000588017">
    <property type="component" value="Unassembled WGS sequence"/>
</dbReference>
<feature type="domain" description="Tyr recombinase" evidence="5">
    <location>
        <begin position="373"/>
        <end position="595"/>
    </location>
</feature>
<dbReference type="InterPro" id="IPR050090">
    <property type="entry name" value="Tyrosine_recombinase_XerCD"/>
</dbReference>
<dbReference type="InterPro" id="IPR002104">
    <property type="entry name" value="Integrase_catalytic"/>
</dbReference>
<dbReference type="SUPFAM" id="SSF56349">
    <property type="entry name" value="DNA breaking-rejoining enzymes"/>
    <property type="match status" value="1"/>
</dbReference>
<dbReference type="CDD" id="cd01184">
    <property type="entry name" value="INT_C_like_1"/>
    <property type="match status" value="1"/>
</dbReference>
<evidence type="ECO:0000313" key="6">
    <source>
        <dbReference type="EMBL" id="MBB6167061.1"/>
    </source>
</evidence>
<comment type="caution">
    <text evidence="6">The sequence shown here is derived from an EMBL/GenBank/DDBJ whole genome shotgun (WGS) entry which is preliminary data.</text>
</comment>
<dbReference type="AlphaFoldDB" id="A0A841K3K8"/>
<sequence length="643" mass="73460">MALPSYMSRREGRYYLQIRLARPLAKLAGISLFRVSLRTSDYRQARLRLAECLVWVHRMNEIDDADYAGLFRMNIRQLRGYLADALPLSEERLGARRIYEEMLKNLIRRTKAAGHDPDMVAPGFRELFERFVLQNVEAEEGLRRAERIREYERGRADVLAAIELGVLPQQGRPVPGYPLAAHIHATGNVASFSPTVSGSALEVPGPTSGAPGVVQMPRGELANADKTSDPVHQQASLRFSDALAAYLEADEKANGNADARSVVKLVVQFIIDKMDDPLLSEFDEEAAARIDAMLPDIPDRKNIPREHVGSLAARYDYAQKHGWDGLKRLTEARLKNGYHNALSRFFGWLIQKKLYLREMPRFSRVSDENLVSLERDAFSTDEVSRIFSLPLFTGCLSAERIWVEGRCLVQNHLYWGYVMSFLTGVRPGELGQIELDDIEEEHGIYYLQLRAFDPKKGRVARKEVKRFKTPASQRTIPLHPLILDLGLLERIEDLRSIGCPVLFPEWEPYPKPGGEMRWGQPLTKSFQYLRRKIGLDRFDVALYSSRHWFAQLIDETEIKDATRRKVMGHSGGKDVATRYGRKRRLTTRDLSELVQISSPEIDEMGRLLLSARERADRGELTVLKPWLTPANWSDYYKRKLLGQ</sequence>
<dbReference type="GO" id="GO:0003677">
    <property type="term" value="F:DNA binding"/>
    <property type="evidence" value="ECO:0007669"/>
    <property type="project" value="UniProtKB-KW"/>
</dbReference>
<keyword evidence="2" id="KW-0229">DNA integration</keyword>
<dbReference type="InterPro" id="IPR011010">
    <property type="entry name" value="DNA_brk_join_enz"/>
</dbReference>
<proteinExistence type="inferred from homology"/>
<keyword evidence="3" id="KW-0238">DNA-binding</keyword>
<evidence type="ECO:0000256" key="3">
    <source>
        <dbReference type="ARBA" id="ARBA00023125"/>
    </source>
</evidence>